<evidence type="ECO:0000313" key="3">
    <source>
        <dbReference type="Proteomes" id="UP001066276"/>
    </source>
</evidence>
<dbReference type="AlphaFoldDB" id="A0AAV7Q1P3"/>
<sequence>MPRAFPKRCLSHGPIITGGRKITGRPVGALHACFEEQNASSQHVLMDACPTPRPPPPPSQPQARDTQPHAANRRGRRAETGENLSIYIVRALRSRASEAASAASPLFLSSRSARAASVLFTWPFRVCFTLKASVYHLHVPWYPYEQLRITGFLWLQFMKTDYTLAHAYVGVFIDWAIPA</sequence>
<proteinExistence type="predicted"/>
<protein>
    <submittedName>
        <fullName evidence="2">Uncharacterized protein</fullName>
    </submittedName>
</protein>
<feature type="compositionally biased region" description="Pro residues" evidence="1">
    <location>
        <begin position="51"/>
        <end position="60"/>
    </location>
</feature>
<dbReference type="EMBL" id="JANPWB010000011">
    <property type="protein sequence ID" value="KAJ1132648.1"/>
    <property type="molecule type" value="Genomic_DNA"/>
</dbReference>
<feature type="region of interest" description="Disordered" evidence="1">
    <location>
        <begin position="46"/>
        <end position="77"/>
    </location>
</feature>
<gene>
    <name evidence="2" type="ORF">NDU88_010955</name>
</gene>
<dbReference type="Proteomes" id="UP001066276">
    <property type="component" value="Chromosome 7"/>
</dbReference>
<keyword evidence="3" id="KW-1185">Reference proteome</keyword>
<evidence type="ECO:0000256" key="1">
    <source>
        <dbReference type="SAM" id="MobiDB-lite"/>
    </source>
</evidence>
<comment type="caution">
    <text evidence="2">The sequence shown here is derived from an EMBL/GenBank/DDBJ whole genome shotgun (WGS) entry which is preliminary data.</text>
</comment>
<reference evidence="2" key="1">
    <citation type="journal article" date="2022" name="bioRxiv">
        <title>Sequencing and chromosome-scale assembly of the giantPleurodeles waltlgenome.</title>
        <authorList>
            <person name="Brown T."/>
            <person name="Elewa A."/>
            <person name="Iarovenko S."/>
            <person name="Subramanian E."/>
            <person name="Araus A.J."/>
            <person name="Petzold A."/>
            <person name="Susuki M."/>
            <person name="Suzuki K.-i.T."/>
            <person name="Hayashi T."/>
            <person name="Toyoda A."/>
            <person name="Oliveira C."/>
            <person name="Osipova E."/>
            <person name="Leigh N.D."/>
            <person name="Simon A."/>
            <person name="Yun M.H."/>
        </authorList>
    </citation>
    <scope>NUCLEOTIDE SEQUENCE</scope>
    <source>
        <strain evidence="2">20211129_DDA</strain>
        <tissue evidence="2">Liver</tissue>
    </source>
</reference>
<accession>A0AAV7Q1P3</accession>
<organism evidence="2 3">
    <name type="scientific">Pleurodeles waltl</name>
    <name type="common">Iberian ribbed newt</name>
    <dbReference type="NCBI Taxonomy" id="8319"/>
    <lineage>
        <taxon>Eukaryota</taxon>
        <taxon>Metazoa</taxon>
        <taxon>Chordata</taxon>
        <taxon>Craniata</taxon>
        <taxon>Vertebrata</taxon>
        <taxon>Euteleostomi</taxon>
        <taxon>Amphibia</taxon>
        <taxon>Batrachia</taxon>
        <taxon>Caudata</taxon>
        <taxon>Salamandroidea</taxon>
        <taxon>Salamandridae</taxon>
        <taxon>Pleurodelinae</taxon>
        <taxon>Pleurodeles</taxon>
    </lineage>
</organism>
<name>A0AAV7Q1P3_PLEWA</name>
<evidence type="ECO:0000313" key="2">
    <source>
        <dbReference type="EMBL" id="KAJ1132648.1"/>
    </source>
</evidence>